<feature type="transmembrane region" description="Helical" evidence="3">
    <location>
        <begin position="281"/>
        <end position="303"/>
    </location>
</feature>
<dbReference type="Pfam" id="PF09206">
    <property type="entry name" value="ArabFuran-catal"/>
    <property type="match status" value="1"/>
</dbReference>
<evidence type="ECO:0000313" key="5">
    <source>
        <dbReference type="EMBL" id="SFF95064.1"/>
    </source>
</evidence>
<keyword evidence="2" id="KW-1015">Disulfide bond</keyword>
<feature type="disulfide bond" evidence="2">
    <location>
        <begin position="470"/>
        <end position="480"/>
    </location>
</feature>
<dbReference type="PANTHER" id="PTHR39447:SF2">
    <property type="entry name" value="ALPHA-L-ARABINOFURANOSIDASE B"/>
    <property type="match status" value="1"/>
</dbReference>
<dbReference type="Gene3D" id="2.80.10.50">
    <property type="match status" value="1"/>
</dbReference>
<feature type="disulfide bond" evidence="2">
    <location>
        <begin position="620"/>
        <end position="621"/>
    </location>
</feature>
<dbReference type="SMART" id="SM00458">
    <property type="entry name" value="RICIN"/>
    <property type="match status" value="1"/>
</dbReference>
<evidence type="ECO:0000256" key="3">
    <source>
        <dbReference type="SAM" id="Phobius"/>
    </source>
</evidence>
<dbReference type="SUPFAM" id="SSF50370">
    <property type="entry name" value="Ricin B-like lectins"/>
    <property type="match status" value="1"/>
</dbReference>
<dbReference type="InterPro" id="IPR015289">
    <property type="entry name" value="A-L-arabinofuranosidase_B_cat"/>
</dbReference>
<feature type="transmembrane region" description="Helical" evidence="3">
    <location>
        <begin position="158"/>
        <end position="181"/>
    </location>
</feature>
<dbReference type="Gene3D" id="2.60.120.200">
    <property type="match status" value="1"/>
</dbReference>
<dbReference type="InterPro" id="IPR000772">
    <property type="entry name" value="Ricin_B_lectin"/>
</dbReference>
<reference evidence="5 6" key="1">
    <citation type="submission" date="2016-10" db="EMBL/GenBank/DDBJ databases">
        <authorList>
            <person name="de Groot N.N."/>
        </authorList>
    </citation>
    <scope>NUCLEOTIDE SEQUENCE [LARGE SCALE GENOMIC DNA]</scope>
    <source>
        <strain evidence="5 6">CGMCC 4.3510</strain>
    </source>
</reference>
<dbReference type="PANTHER" id="PTHR39447">
    <property type="entry name" value="ALPHA-L-ARABINOFURANOSIDASE B"/>
    <property type="match status" value="1"/>
</dbReference>
<dbReference type="InterPro" id="IPR013320">
    <property type="entry name" value="ConA-like_dom_sf"/>
</dbReference>
<dbReference type="GO" id="GO:0031221">
    <property type="term" value="P:arabinan metabolic process"/>
    <property type="evidence" value="ECO:0007669"/>
    <property type="project" value="InterPro"/>
</dbReference>
<dbReference type="SUPFAM" id="SSF89372">
    <property type="entry name" value="Fucose-specific lectin"/>
    <property type="match status" value="2"/>
</dbReference>
<keyword evidence="3" id="KW-0472">Membrane</keyword>
<protein>
    <submittedName>
        <fullName evidence="5">Ricin-type beta-trefoil lectin domain-containing protein</fullName>
    </submittedName>
</protein>
<proteinExistence type="predicted"/>
<gene>
    <name evidence="5" type="ORF">SAMN05216251_1442</name>
</gene>
<evidence type="ECO:0000256" key="1">
    <source>
        <dbReference type="PIRSR" id="PIRSR638964-1"/>
    </source>
</evidence>
<organism evidence="5 6">
    <name type="scientific">Actinacidiphila alni</name>
    <dbReference type="NCBI Taxonomy" id="380248"/>
    <lineage>
        <taxon>Bacteria</taxon>
        <taxon>Bacillati</taxon>
        <taxon>Actinomycetota</taxon>
        <taxon>Actinomycetes</taxon>
        <taxon>Kitasatosporales</taxon>
        <taxon>Streptomycetaceae</taxon>
        <taxon>Actinacidiphila</taxon>
    </lineage>
</organism>
<feature type="transmembrane region" description="Helical" evidence="3">
    <location>
        <begin position="193"/>
        <end position="214"/>
    </location>
</feature>
<evidence type="ECO:0000259" key="4">
    <source>
        <dbReference type="SMART" id="SM00458"/>
    </source>
</evidence>
<feature type="transmembrane region" description="Helical" evidence="3">
    <location>
        <begin position="234"/>
        <end position="260"/>
    </location>
</feature>
<dbReference type="GO" id="GO:0030246">
    <property type="term" value="F:carbohydrate binding"/>
    <property type="evidence" value="ECO:0007669"/>
    <property type="project" value="UniProtKB-KW"/>
</dbReference>
<sequence>MILIPALRKRSRLGLLRMVALVCALAVVATGALVATPLPARADQTVTSGGAVTVTWPGGDMVATYDAAGVDPASAQDFVTTLWPKGVGLSPGASLSDLFQATWRSDSGIVAPYFPDPPTFDGGSITVASDGSGGSTITVDIPAADVQANQLPAWLRGVLAQVAGALASVTAFGLCAAALIASSAAALVTTGPAGTLVLTALGGAFCSGMGAASWTLVATIVGQWLAGGPFDADFWWGALGATLAAFVGGAVLGPVLTPVFTQAVVSTLNGIGRALSGIIRFVSNWVAGGSWDAVAAGVARFFARVVRLFRSRMPALDPELGGVAPVASGEFELLPLPDVGEPFAVPLCMDAYGAAGGSANPGQAVAINACDGSANQDFDYYPNGAIGLYGLCVAPGGGTSSIGSPLVTLEPCDGSSDEQWTQSGGALVNQAGGGCLDDPNLDTAAGTQLDLYPCNGSQAQNWRKPVAEPCDIYAAHNTGCVAAYATTRAMYADYDGPLYQVKRGSDGTTKDIGLLSAGGIADASQQDSFCAKTTCIITEIYDQSPAGNDLTIAGPGGASGQDQGAVADALPIKVGGKKAYGVDIEPSTGYRNNTTLGVATDGQPEGMYMVASGTHVNDRCCFDFGNAEANSRDTGDAHMDAVTLTTTCYFAPCSGSGPWVQADLENGLFQGGGNGSNLNNKGNKTPFVTAMLGNNGQDNFSLNGGDSTSGGLSTWWNGSLPTGYAPMKQEGGIILGTGGDNSNWDVGSWFEGVMTAGDPSQAAADAVQANIVSAGYSGSTDPAGASTAPSAAGPAVVHAAGATGAAHAGYSSVFTVTSGGDLQESYLPAMGDDWSTQNLSAKYGTPTVMPGTQPVALVHCGFTSVYTVDAASGDLQETYLQAIGGPWKTQDLSVNYGTPSTAETPTAVVHSAGASGATDGCGYTSVYTVNRNGHLQETYLPNAGFPGDPWHTQDLSVNYGAPAVEAGTSPVALVHCGFTSVYTVDGNQHLQETYLPSIGGPWKTQDLSVNYGTPSTTTTPTAVVHSAGASGATDGCGYTSVYTVDASDNHLQETYLPNAGFPGDPWHTQDLSANYGAPAVAADTAPVALVHMGFTSVYTVDQGSNHLQETYLQAIGGPWKTQDLSVNYGTPSTVTTPIVLLHPDTGGNLDWTSVYTIDQFSDHLQETYLPNAGFPGDPWVTQDLSAKYGTPPDETTDTPTAGASAVHSGYTSLYSVDSSGNLWETYLTAMGQPWHAQNLSAEYGTPKVMDATAPVALTHDGYTSVYTVDAKSGHLQETYLPAIGDGWSTQDLSDKFGTPASTTTPTAAFHDGYTSVYTTDGDNGDLWETYLPGAGFPGDPWHSQNLSAKYGTPSVDAFTSPVAVTHDGYTSVYTIDAVNEHLQETYLPAMGDDWSTQDLSAKYGTPAVNILSSPTAVVHDGYVSVYTIDANGDDTTKGHLQETYLPAMGDAWATQDLSAKYGAPQPVGGIPLTALHHTGYTSVYSVDPGSFDLQETYLPAMGDDWSTQDLSAKYGTPPTQDPLAALLHYDTAGGLTWTSVFTADRSSGDLQETYLPAIGDGWTTQNLTGKYGAPHL</sequence>
<dbReference type="EMBL" id="FONG01000044">
    <property type="protein sequence ID" value="SFF95064.1"/>
    <property type="molecule type" value="Genomic_DNA"/>
</dbReference>
<feature type="disulfide bond" evidence="2">
    <location>
        <begin position="530"/>
        <end position="535"/>
    </location>
</feature>
<feature type="active site" description="Proton donor" evidence="1">
    <location>
        <position position="740"/>
    </location>
</feature>
<feature type="domain" description="Ricin B lectin" evidence="4">
    <location>
        <begin position="338"/>
        <end position="465"/>
    </location>
</feature>
<dbReference type="Proteomes" id="UP000199323">
    <property type="component" value="Unassembled WGS sequence"/>
</dbReference>
<keyword evidence="3" id="KW-1133">Transmembrane helix</keyword>
<dbReference type="SUPFAM" id="SSF49899">
    <property type="entry name" value="Concanavalin A-like lectins/glucanases"/>
    <property type="match status" value="1"/>
</dbReference>
<keyword evidence="3" id="KW-0812">Transmembrane</keyword>
<accession>A0A1I2MU63</accession>
<evidence type="ECO:0000313" key="6">
    <source>
        <dbReference type="Proteomes" id="UP000199323"/>
    </source>
</evidence>
<dbReference type="GO" id="GO:0045490">
    <property type="term" value="P:pectin catabolic process"/>
    <property type="evidence" value="ECO:0007669"/>
    <property type="project" value="TreeGrafter"/>
</dbReference>
<dbReference type="InterPro" id="IPR038964">
    <property type="entry name" value="ABFB"/>
</dbReference>
<evidence type="ECO:0000256" key="2">
    <source>
        <dbReference type="PIRSR" id="PIRSR638964-3"/>
    </source>
</evidence>
<dbReference type="STRING" id="380248.SAMN05216251_1442"/>
<keyword evidence="5" id="KW-0430">Lectin</keyword>
<name>A0A1I2MU63_9ACTN</name>
<dbReference type="Pfam" id="PF00652">
    <property type="entry name" value="Ricin_B_lectin"/>
    <property type="match status" value="1"/>
</dbReference>
<keyword evidence="6" id="KW-1185">Reference proteome</keyword>
<dbReference type="InterPro" id="IPR035992">
    <property type="entry name" value="Ricin_B-like_lectins"/>
</dbReference>
<dbReference type="GO" id="GO:0019566">
    <property type="term" value="P:arabinose metabolic process"/>
    <property type="evidence" value="ECO:0007669"/>
    <property type="project" value="InterPro"/>
</dbReference>
<feature type="active site" description="Nucleophile" evidence="1">
    <location>
        <position position="665"/>
    </location>
</feature>
<dbReference type="PROSITE" id="PS50231">
    <property type="entry name" value="RICIN_B_LECTIN"/>
    <property type="match status" value="1"/>
</dbReference>
<dbReference type="GO" id="GO:0046556">
    <property type="term" value="F:alpha-L-arabinofuranosidase activity"/>
    <property type="evidence" value="ECO:0007669"/>
    <property type="project" value="InterPro"/>
</dbReference>